<name>A0ABQ9G9I2_9NEOP</name>
<dbReference type="PANTHER" id="PTHR47326">
    <property type="entry name" value="TRANSPOSABLE ELEMENT TC3 TRANSPOSASE-LIKE PROTEIN"/>
    <property type="match status" value="1"/>
</dbReference>
<reference evidence="3 4" key="1">
    <citation type="submission" date="2023-02" db="EMBL/GenBank/DDBJ databases">
        <title>LHISI_Scaffold_Assembly.</title>
        <authorList>
            <person name="Stuart O.P."/>
            <person name="Cleave R."/>
            <person name="Magrath M.J.L."/>
            <person name="Mikheyev A.S."/>
        </authorList>
    </citation>
    <scope>NUCLEOTIDE SEQUENCE [LARGE SCALE GENOMIC DNA]</scope>
    <source>
        <strain evidence="3">Daus_M_001</strain>
        <tissue evidence="3">Leg muscle</tissue>
    </source>
</reference>
<keyword evidence="2" id="KW-0472">Membrane</keyword>
<dbReference type="Gene3D" id="3.30.420.10">
    <property type="entry name" value="Ribonuclease H-like superfamily/Ribonuclease H"/>
    <property type="match status" value="1"/>
</dbReference>
<evidence type="ECO:0000256" key="2">
    <source>
        <dbReference type="SAM" id="Phobius"/>
    </source>
</evidence>
<evidence type="ECO:0000256" key="1">
    <source>
        <dbReference type="SAM" id="MobiDB-lite"/>
    </source>
</evidence>
<gene>
    <name evidence="3" type="ORF">PR048_030651</name>
</gene>
<feature type="region of interest" description="Disordered" evidence="1">
    <location>
        <begin position="332"/>
        <end position="358"/>
    </location>
</feature>
<evidence type="ECO:0000313" key="4">
    <source>
        <dbReference type="Proteomes" id="UP001159363"/>
    </source>
</evidence>
<organism evidence="3 4">
    <name type="scientific">Dryococelus australis</name>
    <dbReference type="NCBI Taxonomy" id="614101"/>
    <lineage>
        <taxon>Eukaryota</taxon>
        <taxon>Metazoa</taxon>
        <taxon>Ecdysozoa</taxon>
        <taxon>Arthropoda</taxon>
        <taxon>Hexapoda</taxon>
        <taxon>Insecta</taxon>
        <taxon>Pterygota</taxon>
        <taxon>Neoptera</taxon>
        <taxon>Polyneoptera</taxon>
        <taxon>Phasmatodea</taxon>
        <taxon>Verophasmatodea</taxon>
        <taxon>Anareolatae</taxon>
        <taxon>Phasmatidae</taxon>
        <taxon>Eurycanthinae</taxon>
        <taxon>Dryococelus</taxon>
    </lineage>
</organism>
<keyword evidence="2" id="KW-0812">Transmembrane</keyword>
<dbReference type="PANTHER" id="PTHR47326:SF1">
    <property type="entry name" value="HTH PSQ-TYPE DOMAIN-CONTAINING PROTEIN"/>
    <property type="match status" value="1"/>
</dbReference>
<accession>A0ABQ9G9I2</accession>
<dbReference type="Proteomes" id="UP001159363">
    <property type="component" value="Chromosome 13"/>
</dbReference>
<comment type="caution">
    <text evidence="3">The sequence shown here is derived from an EMBL/GenBank/DDBJ whole genome shotgun (WGS) entry which is preliminary data.</text>
</comment>
<evidence type="ECO:0000313" key="3">
    <source>
        <dbReference type="EMBL" id="KAJ8869089.1"/>
    </source>
</evidence>
<keyword evidence="2" id="KW-1133">Transmembrane helix</keyword>
<protein>
    <submittedName>
        <fullName evidence="3">Uncharacterized protein</fullName>
    </submittedName>
</protein>
<sequence length="541" mass="60705">MNCDMHQDILDNNMLPTMWKQSPSHKLRLFVLWFQDNSTSPLNWSARSLSLNLVEHWSVVCMLDSRWPSWLSSSTYNLLNRNPPGTLLMLCMLILCIPVSVISLSSPFPRSLLSFFYVSPLHETVRSLKHNSTCISISSYRPIGDDVIYLMREGCCAYTRRVRNVYLRNAVDCTLAYDTRFSVFESRRSSEKVAFKSGGSRWHVTLDTSWRGGGGWHCGVRAALKTRVGCLDRVTYLWTRTSSERWGGRGCYAGFLRCAHNLSEDSILPKTFDARGQLGAAHTDEGQGEGAGSKVTSAILLGNIFSRSCTLGGDWCATCQFRKHRTSTNLASDEATLGASPDTGKREPPLPTRRQGGLQQATRISGITVWQAASLCVVTPTRMEDPRSLCRSPQPRISKIASELNARWDKPSYSQALIRLSRVQSTLASLAEKNLIATTVDKAIAAGIINFHNKHAWAQENSHTVEEAKHQHRFSINVWAGIIGDRLIGPYLLPNRLNSAMYHDFIANELPVSLEDMPYLQRQNMWFIHDGLLAHFPQISP</sequence>
<feature type="transmembrane region" description="Helical" evidence="2">
    <location>
        <begin position="87"/>
        <end position="108"/>
    </location>
</feature>
<dbReference type="EMBL" id="JARBHB010000014">
    <property type="protein sequence ID" value="KAJ8869089.1"/>
    <property type="molecule type" value="Genomic_DNA"/>
</dbReference>
<keyword evidence="4" id="KW-1185">Reference proteome</keyword>
<dbReference type="InterPro" id="IPR036397">
    <property type="entry name" value="RNaseH_sf"/>
</dbReference>
<proteinExistence type="predicted"/>